<gene>
    <name evidence="1" type="ORF">ACFOY0_09495</name>
</gene>
<dbReference type="RefSeq" id="WP_179001091.1">
    <property type="nucleotide sequence ID" value="NZ_JBHSCO010000003.1"/>
</dbReference>
<sequence>MKKKFTLEIADPCSENFDKMIPNTNGSFCSSCMKNVIDLSKKTNSEVAKFISDNKDKSICARLKTTQLEEEFVYNETSKINTLKYAAVAALVLLVSNLSAQEKEVVKTEINCPKPNTYKVGKVAYGQTRNQEVSLIIKGKLLESKTNKPFDKEAYSNLMIAFNNSQNPLKVNPKTGEFSIEVKVLKGSKTIMVTITANDYYLSKEVAFDIKSAKNDVLVKNIIIDAEELNRIYIAGGLGINYTR</sequence>
<organism evidence="1 2">
    <name type="scientific">Flavobacterium quisquiliarum</name>
    <dbReference type="NCBI Taxonomy" id="1834436"/>
    <lineage>
        <taxon>Bacteria</taxon>
        <taxon>Pseudomonadati</taxon>
        <taxon>Bacteroidota</taxon>
        <taxon>Flavobacteriia</taxon>
        <taxon>Flavobacteriales</taxon>
        <taxon>Flavobacteriaceae</taxon>
        <taxon>Flavobacterium</taxon>
    </lineage>
</organism>
<comment type="caution">
    <text evidence="1">The sequence shown here is derived from an EMBL/GenBank/DDBJ whole genome shotgun (WGS) entry which is preliminary data.</text>
</comment>
<accession>A0ABV8W5M6</accession>
<evidence type="ECO:0000313" key="1">
    <source>
        <dbReference type="EMBL" id="MFC4391231.1"/>
    </source>
</evidence>
<evidence type="ECO:0000313" key="2">
    <source>
        <dbReference type="Proteomes" id="UP001595719"/>
    </source>
</evidence>
<protein>
    <submittedName>
        <fullName evidence="1">Uncharacterized protein</fullName>
    </submittedName>
</protein>
<dbReference type="EMBL" id="JBHSCO010000003">
    <property type="protein sequence ID" value="MFC4391231.1"/>
    <property type="molecule type" value="Genomic_DNA"/>
</dbReference>
<proteinExistence type="predicted"/>
<dbReference type="Proteomes" id="UP001595719">
    <property type="component" value="Unassembled WGS sequence"/>
</dbReference>
<name>A0ABV8W5M6_9FLAO</name>
<reference evidence="2" key="1">
    <citation type="journal article" date="2019" name="Int. J. Syst. Evol. Microbiol.">
        <title>The Global Catalogue of Microorganisms (GCM) 10K type strain sequencing project: providing services to taxonomists for standard genome sequencing and annotation.</title>
        <authorList>
            <consortium name="The Broad Institute Genomics Platform"/>
            <consortium name="The Broad Institute Genome Sequencing Center for Infectious Disease"/>
            <person name="Wu L."/>
            <person name="Ma J."/>
        </authorList>
    </citation>
    <scope>NUCLEOTIDE SEQUENCE [LARGE SCALE GENOMIC DNA]</scope>
    <source>
        <strain evidence="2">CGMCC 1.15345</strain>
    </source>
</reference>
<keyword evidence="2" id="KW-1185">Reference proteome</keyword>